<sequence length="57" mass="6701">MLLTTEALPPRLTTTSYERSLEAARKHELNSAIRRQHQQRDPKRTDLHRLLAVRRPA</sequence>
<reference evidence="2" key="1">
    <citation type="journal article" date="2014" name="Int. J. Syst. Evol. Microbiol.">
        <title>Complete genome sequence of Corynebacterium casei LMG S-19264T (=DSM 44701T), isolated from a smear-ripened cheese.</title>
        <authorList>
            <consortium name="US DOE Joint Genome Institute (JGI-PGF)"/>
            <person name="Walter F."/>
            <person name="Albersmeier A."/>
            <person name="Kalinowski J."/>
            <person name="Ruckert C."/>
        </authorList>
    </citation>
    <scope>NUCLEOTIDE SEQUENCE</scope>
    <source>
        <strain evidence="2">CGMCC 4.7306</strain>
    </source>
</reference>
<dbReference type="AlphaFoldDB" id="A0A917SEZ2"/>
<dbReference type="EMBL" id="BMMZ01000010">
    <property type="protein sequence ID" value="GGL74528.1"/>
    <property type="molecule type" value="Genomic_DNA"/>
</dbReference>
<feature type="region of interest" description="Disordered" evidence="1">
    <location>
        <begin position="30"/>
        <end position="57"/>
    </location>
</feature>
<comment type="caution">
    <text evidence="2">The sequence shown here is derived from an EMBL/GenBank/DDBJ whole genome shotgun (WGS) entry which is preliminary data.</text>
</comment>
<keyword evidence="3" id="KW-1185">Reference proteome</keyword>
<dbReference type="RefSeq" id="WP_188896765.1">
    <property type="nucleotide sequence ID" value="NZ_BMMZ01000010.1"/>
</dbReference>
<evidence type="ECO:0000313" key="3">
    <source>
        <dbReference type="Proteomes" id="UP000613840"/>
    </source>
</evidence>
<accession>A0A917SEZ2</accession>
<feature type="compositionally biased region" description="Basic and acidic residues" evidence="1">
    <location>
        <begin position="38"/>
        <end position="49"/>
    </location>
</feature>
<proteinExistence type="predicted"/>
<dbReference type="Proteomes" id="UP000613840">
    <property type="component" value="Unassembled WGS sequence"/>
</dbReference>
<protein>
    <submittedName>
        <fullName evidence="2">Uncharacterized protein</fullName>
    </submittedName>
</protein>
<organism evidence="2 3">
    <name type="scientific">Microlunatus endophyticus</name>
    <dbReference type="NCBI Taxonomy" id="1716077"/>
    <lineage>
        <taxon>Bacteria</taxon>
        <taxon>Bacillati</taxon>
        <taxon>Actinomycetota</taxon>
        <taxon>Actinomycetes</taxon>
        <taxon>Propionibacteriales</taxon>
        <taxon>Propionibacteriaceae</taxon>
        <taxon>Microlunatus</taxon>
    </lineage>
</organism>
<evidence type="ECO:0000256" key="1">
    <source>
        <dbReference type="SAM" id="MobiDB-lite"/>
    </source>
</evidence>
<name>A0A917SEZ2_9ACTN</name>
<evidence type="ECO:0000313" key="2">
    <source>
        <dbReference type="EMBL" id="GGL74528.1"/>
    </source>
</evidence>
<reference evidence="2" key="2">
    <citation type="submission" date="2020-09" db="EMBL/GenBank/DDBJ databases">
        <authorList>
            <person name="Sun Q."/>
            <person name="Zhou Y."/>
        </authorList>
    </citation>
    <scope>NUCLEOTIDE SEQUENCE</scope>
    <source>
        <strain evidence="2">CGMCC 4.7306</strain>
    </source>
</reference>
<gene>
    <name evidence="2" type="ORF">GCM10011575_35960</name>
</gene>